<dbReference type="AlphaFoldDB" id="A0AAU7DC25"/>
<evidence type="ECO:0000313" key="1">
    <source>
        <dbReference type="EMBL" id="XBH15364.1"/>
    </source>
</evidence>
<proteinExistence type="predicted"/>
<reference evidence="1" key="1">
    <citation type="submission" date="2023-03" db="EMBL/GenBank/DDBJ databases">
        <title>Edaphobacter sp.</title>
        <authorList>
            <person name="Huber K.J."/>
            <person name="Papendorf J."/>
            <person name="Pilke C."/>
            <person name="Bunk B."/>
            <person name="Sproeer C."/>
            <person name="Pester M."/>
        </authorList>
    </citation>
    <scope>NUCLEOTIDE SEQUENCE</scope>
    <source>
        <strain evidence="1">DSM 110680</strain>
    </source>
</reference>
<gene>
    <name evidence="1" type="ORF">P8935_12360</name>
</gene>
<protein>
    <recommendedName>
        <fullName evidence="2">Alpha-galactosidase</fullName>
    </recommendedName>
</protein>
<dbReference type="InterPro" id="IPR013785">
    <property type="entry name" value="Aldolase_TIM"/>
</dbReference>
<dbReference type="SUPFAM" id="SSF51445">
    <property type="entry name" value="(Trans)glycosidases"/>
    <property type="match status" value="1"/>
</dbReference>
<organism evidence="1">
    <name type="scientific">Telmatobacter sp. DSM 110680</name>
    <dbReference type="NCBI Taxonomy" id="3036704"/>
    <lineage>
        <taxon>Bacteria</taxon>
        <taxon>Pseudomonadati</taxon>
        <taxon>Acidobacteriota</taxon>
        <taxon>Terriglobia</taxon>
        <taxon>Terriglobales</taxon>
        <taxon>Acidobacteriaceae</taxon>
        <taxon>Telmatobacter</taxon>
    </lineage>
</organism>
<dbReference type="EMBL" id="CP121196">
    <property type="protein sequence ID" value="XBH15364.1"/>
    <property type="molecule type" value="Genomic_DNA"/>
</dbReference>
<evidence type="ECO:0008006" key="2">
    <source>
        <dbReference type="Google" id="ProtNLM"/>
    </source>
</evidence>
<name>A0AAU7DC25_9BACT</name>
<dbReference type="InterPro" id="IPR006311">
    <property type="entry name" value="TAT_signal"/>
</dbReference>
<sequence>MPEGVTRRSFLGHVVAVTAAGSVADSAQSQSTNVSKSAGRASTLLDILRVPDRVSAFTGIDHPVTLARSANAWQGNGVQVEFAPDAKQMPITITSPSLALTHMHLRWSVDVDSRLRCLGDHWERSYGDLAWRGIIPERVMPWYFISWDGAACHAYGVKTGARALCFWQLDQEGVSLWLNVCNGGEGVQLGNRRLQAAIVVTRNGQSEEPPLSSMRAFCRAMCEKPRLPSSPLYGSNDWYYAYGQNSAAQILRDADRVAEFSAGLVARPYTVIDDGWRDPARFPDMRALASEIKHRDVRPGVWIRPLIAPTSAPKDLLLPDLRFGTQKERAREVAYDPTHPDALQLILAKATEVVDFGFELVKHDYTTFDLLGRWGSEMGPNPTSGGWSLHDRSRTNAEVIRELYEAIRKAVGERTLLLGCNTVGHLAAGVFEAQRTGDDTSGEHWERTRKMGINTLAFRLPQNGTFFSQDPDCVGITPAVPWEHNRQWLDVIARSGAALFISLDPRVPAADLKERISEGFRVAASGGSNVCATDWLDTTTPEHWSRPGTSGEDRRYRWCSLDGADPFAT</sequence>
<dbReference type="InterPro" id="IPR017853">
    <property type="entry name" value="GH"/>
</dbReference>
<accession>A0AAU7DC25</accession>
<dbReference type="Gene3D" id="3.20.20.70">
    <property type="entry name" value="Aldolase class I"/>
    <property type="match status" value="1"/>
</dbReference>
<dbReference type="RefSeq" id="WP_348260595.1">
    <property type="nucleotide sequence ID" value="NZ_CP121196.1"/>
</dbReference>
<dbReference type="PROSITE" id="PS51318">
    <property type="entry name" value="TAT"/>
    <property type="match status" value="1"/>
</dbReference>